<evidence type="ECO:0000313" key="5">
    <source>
        <dbReference type="EMBL" id="MBN8431713.1"/>
    </source>
</evidence>
<evidence type="ECO:0000313" key="6">
    <source>
        <dbReference type="Proteomes" id="UP000664293"/>
    </source>
</evidence>
<organism evidence="5 6">
    <name type="scientific">Microbulbifer salipaludis</name>
    <dbReference type="NCBI Taxonomy" id="187980"/>
    <lineage>
        <taxon>Bacteria</taxon>
        <taxon>Pseudomonadati</taxon>
        <taxon>Pseudomonadota</taxon>
        <taxon>Gammaproteobacteria</taxon>
        <taxon>Cellvibrionales</taxon>
        <taxon>Microbulbiferaceae</taxon>
        <taxon>Microbulbifer</taxon>
    </lineage>
</organism>
<dbReference type="InterPro" id="IPR036716">
    <property type="entry name" value="Pest_crys_N_sf"/>
</dbReference>
<evidence type="ECO:0000256" key="3">
    <source>
        <dbReference type="ARBA" id="ARBA00022969"/>
    </source>
</evidence>
<dbReference type="EMBL" id="JAEKJR010000002">
    <property type="protein sequence ID" value="MBN8431713.1"/>
    <property type="molecule type" value="Genomic_DNA"/>
</dbReference>
<keyword evidence="6" id="KW-1185">Reference proteome</keyword>
<reference evidence="5 6" key="1">
    <citation type="submission" date="2020-12" db="EMBL/GenBank/DDBJ databases">
        <title>Oil enriched cultivation method for isolating marine PHA-producing bacteria.</title>
        <authorList>
            <person name="Zheng W."/>
            <person name="Yu S."/>
            <person name="Huang Y."/>
        </authorList>
    </citation>
    <scope>NUCLEOTIDE SEQUENCE [LARGE SCALE GENOMIC DNA]</scope>
    <source>
        <strain evidence="5 6">SN0-2</strain>
    </source>
</reference>
<comment type="similarity">
    <text evidence="1">Belongs to the delta endotoxin family.</text>
</comment>
<evidence type="ECO:0000256" key="2">
    <source>
        <dbReference type="ARBA" id="ARBA00022656"/>
    </source>
</evidence>
<keyword evidence="3" id="KW-0749">Sporulation</keyword>
<evidence type="ECO:0000256" key="4">
    <source>
        <dbReference type="ARBA" id="ARBA00023026"/>
    </source>
</evidence>
<dbReference type="RefSeq" id="WP_207002688.1">
    <property type="nucleotide sequence ID" value="NZ_JAEKJR010000002.1"/>
</dbReference>
<sequence length="415" mass="46045">MKLINRTGQVVTIKTFNWKDGVKSYEKSYEYLHKDQHWNSGQGFANASVSVWHGRVSPADFFWMTKNSLDPNRLINAGPCSNTEVHIIRTSGKGFKIIHWSQVAKKWQGISQELGADNDGNNANIEKGLQGGMILLSGLATGIAALGPVGAAPSGMIMGLGNLILFALMPDDQQPPPPPNLDEIQDAVRKVVKEEIDTNEAEKAATSFEQTSNWLYNLGNLAHSQLEGTSVGEVLTELSPHDQEDAINKIENITSGLDLFESNLAHMNNHPEIARSILPAYISGIASSLHIRRLHEWLRRKDGSRITDETLTGYLDHLKRCRNGLDAARNTFVEHCNSLITADGLDGVAEAEELKKLYNKTRCGEESLDFVDKAIGLLDGIRQDIQSDIENLKLGRNPIHFWKEEWFKTTEAEPA</sequence>
<dbReference type="Gene3D" id="1.20.190.10">
    <property type="entry name" value="Pesticidal crystal protein, N-terminal domain"/>
    <property type="match status" value="1"/>
</dbReference>
<accession>A0ABS3E938</accession>
<protein>
    <submittedName>
        <fullName evidence="5">Uncharacterized protein</fullName>
    </submittedName>
</protein>
<evidence type="ECO:0000256" key="1">
    <source>
        <dbReference type="ARBA" id="ARBA00007819"/>
    </source>
</evidence>
<dbReference type="Proteomes" id="UP000664293">
    <property type="component" value="Unassembled WGS sequence"/>
</dbReference>
<proteinExistence type="inferred from homology"/>
<gene>
    <name evidence="5" type="ORF">JF535_12715</name>
</gene>
<name>A0ABS3E938_9GAMM</name>
<keyword evidence="2" id="KW-0800">Toxin</keyword>
<keyword evidence="4" id="KW-0843">Virulence</keyword>
<comment type="caution">
    <text evidence="5">The sequence shown here is derived from an EMBL/GenBank/DDBJ whole genome shotgun (WGS) entry which is preliminary data.</text>
</comment>